<dbReference type="InParanoid" id="A0A165G1F2"/>
<keyword evidence="2" id="KW-0808">Transferase</keyword>
<evidence type="ECO:0000313" key="3">
    <source>
        <dbReference type="Proteomes" id="UP000076842"/>
    </source>
</evidence>
<dbReference type="SUPFAM" id="SSF56112">
    <property type="entry name" value="Protein kinase-like (PK-like)"/>
    <property type="match status" value="1"/>
</dbReference>
<keyword evidence="3" id="KW-1185">Reference proteome</keyword>
<dbReference type="InterPro" id="IPR011009">
    <property type="entry name" value="Kinase-like_dom_sf"/>
</dbReference>
<feature type="domain" description="Aminoglycoside phosphotransferase" evidence="1">
    <location>
        <begin position="24"/>
        <end position="185"/>
    </location>
</feature>
<dbReference type="Pfam" id="PF01636">
    <property type="entry name" value="APH"/>
    <property type="match status" value="1"/>
</dbReference>
<dbReference type="PANTHER" id="PTHR21310:SF15">
    <property type="entry name" value="AMINOGLYCOSIDE PHOSPHOTRANSFERASE DOMAIN-CONTAINING PROTEIN"/>
    <property type="match status" value="1"/>
</dbReference>
<protein>
    <submittedName>
        <fullName evidence="2">Kinase-like protein</fullName>
    </submittedName>
</protein>
<reference evidence="2 3" key="1">
    <citation type="journal article" date="2016" name="Mol. Biol. Evol.">
        <title>Comparative Genomics of Early-Diverging Mushroom-Forming Fungi Provides Insights into the Origins of Lignocellulose Decay Capabilities.</title>
        <authorList>
            <person name="Nagy L.G."/>
            <person name="Riley R."/>
            <person name="Tritt A."/>
            <person name="Adam C."/>
            <person name="Daum C."/>
            <person name="Floudas D."/>
            <person name="Sun H."/>
            <person name="Yadav J.S."/>
            <person name="Pangilinan J."/>
            <person name="Larsson K.H."/>
            <person name="Matsuura K."/>
            <person name="Barry K."/>
            <person name="Labutti K."/>
            <person name="Kuo R."/>
            <person name="Ohm R.A."/>
            <person name="Bhattacharya S.S."/>
            <person name="Shirouzu T."/>
            <person name="Yoshinaga Y."/>
            <person name="Martin F.M."/>
            <person name="Grigoriev I.V."/>
            <person name="Hibbett D.S."/>
        </authorList>
    </citation>
    <scope>NUCLEOTIDE SEQUENCE [LARGE SCALE GENOMIC DNA]</scope>
    <source>
        <strain evidence="2 3">HHB12733</strain>
    </source>
</reference>
<accession>A0A165G1F2</accession>
<dbReference type="PANTHER" id="PTHR21310">
    <property type="entry name" value="AMINOGLYCOSIDE PHOSPHOTRANSFERASE-RELATED-RELATED"/>
    <property type="match status" value="1"/>
</dbReference>
<organism evidence="2 3">
    <name type="scientific">Calocera cornea HHB12733</name>
    <dbReference type="NCBI Taxonomy" id="1353952"/>
    <lineage>
        <taxon>Eukaryota</taxon>
        <taxon>Fungi</taxon>
        <taxon>Dikarya</taxon>
        <taxon>Basidiomycota</taxon>
        <taxon>Agaricomycotina</taxon>
        <taxon>Dacrymycetes</taxon>
        <taxon>Dacrymycetales</taxon>
        <taxon>Dacrymycetaceae</taxon>
        <taxon>Calocera</taxon>
    </lineage>
</organism>
<keyword evidence="2" id="KW-0418">Kinase</keyword>
<name>A0A165G1F2_9BASI</name>
<gene>
    <name evidence="2" type="ORF">CALCODRAFT_434196</name>
</gene>
<dbReference type="Proteomes" id="UP000076842">
    <property type="component" value="Unassembled WGS sequence"/>
</dbReference>
<dbReference type="EMBL" id="KV423963">
    <property type="protein sequence ID" value="KZT57481.1"/>
    <property type="molecule type" value="Genomic_DNA"/>
</dbReference>
<dbReference type="OrthoDB" id="5404599at2759"/>
<proteinExistence type="predicted"/>
<evidence type="ECO:0000313" key="2">
    <source>
        <dbReference type="EMBL" id="KZT57481.1"/>
    </source>
</evidence>
<evidence type="ECO:0000259" key="1">
    <source>
        <dbReference type="Pfam" id="PF01636"/>
    </source>
</evidence>
<dbReference type="InterPro" id="IPR051678">
    <property type="entry name" value="AGP_Transferase"/>
</dbReference>
<sequence>MCRLQEEGVPFVPRLWDCVSLPKCLYPFFICGNYADEERVILLMTRLEGEPVADRLSKLTATQLDEFSTSLASVFEHLHQIPAPGSGVCGYGGRPCISFQMSLNKFGPFSSLKGFNNWMLERTTWRKKSDGSALASRNHHERLVLAHGDLTPHNVLMNDDGQLTGVIDWECAAWMPAHWDASYVCI</sequence>
<dbReference type="InterPro" id="IPR002575">
    <property type="entry name" value="Aminoglycoside_PTrfase"/>
</dbReference>
<dbReference type="AlphaFoldDB" id="A0A165G1F2"/>
<dbReference type="Gene3D" id="3.90.1200.10">
    <property type="match status" value="1"/>
</dbReference>
<dbReference type="GO" id="GO:0016301">
    <property type="term" value="F:kinase activity"/>
    <property type="evidence" value="ECO:0007669"/>
    <property type="project" value="UniProtKB-KW"/>
</dbReference>